<evidence type="ECO:0000313" key="2">
    <source>
        <dbReference type="EMBL" id="EOT59671.1"/>
    </source>
</evidence>
<dbReference type="PROSITE" id="PS51257">
    <property type="entry name" value="PROKAR_LIPOPROTEIN"/>
    <property type="match status" value="1"/>
</dbReference>
<dbReference type="EMBL" id="AJAR01000002">
    <property type="protein sequence ID" value="EOI00239.1"/>
    <property type="molecule type" value="Genomic_DNA"/>
</dbReference>
<evidence type="ECO:0008006" key="5">
    <source>
        <dbReference type="Google" id="ProtNLM"/>
    </source>
</evidence>
<sequence>MKFISYFFVSIVLLTFLVSCRQSKDKTTSSNQSIFVGTWETADTSKQKVTITENKEHLFNLAFKNFDFPESSNLIATEYTNKELILKSNDKSFIYSFHVIEKNRLEFYFSSNSDENLVGESPPITLKKVK</sequence>
<name>R2T5D3_9ENTE</name>
<organism evidence="1 3">
    <name type="scientific">Enterococcus haemoperoxidus ATCC BAA-382</name>
    <dbReference type="NCBI Taxonomy" id="1158608"/>
    <lineage>
        <taxon>Bacteria</taxon>
        <taxon>Bacillati</taxon>
        <taxon>Bacillota</taxon>
        <taxon>Bacilli</taxon>
        <taxon>Lactobacillales</taxon>
        <taxon>Enterococcaceae</taxon>
        <taxon>Enterococcus</taxon>
    </lineage>
</organism>
<reference evidence="1 3" key="1">
    <citation type="submission" date="2013-02" db="EMBL/GenBank/DDBJ databases">
        <title>The Genome Sequence of Enterococcus haemoperoxidus BAA-382.</title>
        <authorList>
            <consortium name="The Broad Institute Genome Sequencing Platform"/>
            <consortium name="The Broad Institute Genome Sequencing Center for Infectious Disease"/>
            <person name="Earl A.M."/>
            <person name="Gilmore M.S."/>
            <person name="Lebreton F."/>
            <person name="Walker B."/>
            <person name="Young S.K."/>
            <person name="Zeng Q."/>
            <person name="Gargeya S."/>
            <person name="Fitzgerald M."/>
            <person name="Haas B."/>
            <person name="Abouelleil A."/>
            <person name="Alvarado L."/>
            <person name="Arachchi H.M."/>
            <person name="Berlin A.M."/>
            <person name="Chapman S.B."/>
            <person name="Dewar J."/>
            <person name="Goldberg J."/>
            <person name="Griggs A."/>
            <person name="Gujja S."/>
            <person name="Hansen M."/>
            <person name="Howarth C."/>
            <person name="Imamovic A."/>
            <person name="Larimer J."/>
            <person name="McCowan C."/>
            <person name="Murphy C."/>
            <person name="Neiman D."/>
            <person name="Pearson M."/>
            <person name="Priest M."/>
            <person name="Roberts A."/>
            <person name="Saif S."/>
            <person name="Shea T."/>
            <person name="Sisk P."/>
            <person name="Sykes S."/>
            <person name="Wortman J."/>
            <person name="Nusbaum C."/>
            <person name="Birren B."/>
        </authorList>
    </citation>
    <scope>NUCLEOTIDE SEQUENCE [LARGE SCALE GENOMIC DNA]</scope>
    <source>
        <strain evidence="1 3">ATCC BAA-382</strain>
    </source>
</reference>
<evidence type="ECO:0000313" key="4">
    <source>
        <dbReference type="Proteomes" id="UP000014197"/>
    </source>
</evidence>
<dbReference type="OrthoDB" id="2194371at2"/>
<gene>
    <name evidence="2" type="ORF">I583_02306</name>
    <name evidence="1" type="ORF">UAW_00105</name>
</gene>
<dbReference type="EMBL" id="ASVY01000003">
    <property type="protein sequence ID" value="EOT59671.1"/>
    <property type="molecule type" value="Genomic_DNA"/>
</dbReference>
<reference evidence="2 4" key="2">
    <citation type="submission" date="2013-03" db="EMBL/GenBank/DDBJ databases">
        <title>The Genome Sequence of Enterococcus haemoperoxidus BAA-382 (PacBio/Illumina hybrid assembly).</title>
        <authorList>
            <consortium name="The Broad Institute Genomics Platform"/>
            <consortium name="The Broad Institute Genome Sequencing Center for Infectious Disease"/>
            <person name="Earl A."/>
            <person name="Russ C."/>
            <person name="Gilmore M."/>
            <person name="Surin D."/>
            <person name="Walker B."/>
            <person name="Young S."/>
            <person name="Zeng Q."/>
            <person name="Gargeya S."/>
            <person name="Fitzgerald M."/>
            <person name="Haas B."/>
            <person name="Abouelleil A."/>
            <person name="Allen A.W."/>
            <person name="Alvarado L."/>
            <person name="Arachchi H.M."/>
            <person name="Berlin A.M."/>
            <person name="Chapman S.B."/>
            <person name="Gainer-Dewar J."/>
            <person name="Goldberg J."/>
            <person name="Griggs A."/>
            <person name="Gujja S."/>
            <person name="Hansen M."/>
            <person name="Howarth C."/>
            <person name="Imamovic A."/>
            <person name="Ireland A."/>
            <person name="Larimer J."/>
            <person name="McCowan C."/>
            <person name="Murphy C."/>
            <person name="Pearson M."/>
            <person name="Poon T.W."/>
            <person name="Priest M."/>
            <person name="Roberts A."/>
            <person name="Saif S."/>
            <person name="Shea T."/>
            <person name="Sisk P."/>
            <person name="Sykes S."/>
            <person name="Wortman J."/>
            <person name="Nusbaum C."/>
            <person name="Birren B."/>
        </authorList>
    </citation>
    <scope>NUCLEOTIDE SEQUENCE [LARGE SCALE GENOMIC DNA]</scope>
    <source>
        <strain evidence="2 4">ATCC BAA-382</strain>
    </source>
</reference>
<evidence type="ECO:0000313" key="1">
    <source>
        <dbReference type="EMBL" id="EOI00239.1"/>
    </source>
</evidence>
<dbReference type="RefSeq" id="WP_010760324.1">
    <property type="nucleotide sequence ID" value="NZ_KB946315.1"/>
</dbReference>
<dbReference type="Proteomes" id="UP000014197">
    <property type="component" value="Unassembled WGS sequence"/>
</dbReference>
<evidence type="ECO:0000313" key="3">
    <source>
        <dbReference type="Proteomes" id="UP000013858"/>
    </source>
</evidence>
<accession>R2T5D3</accession>
<keyword evidence="4" id="KW-1185">Reference proteome</keyword>
<protein>
    <recommendedName>
        <fullName evidence="5">DUF4828 domain-containing protein</fullName>
    </recommendedName>
</protein>
<proteinExistence type="predicted"/>
<comment type="caution">
    <text evidence="1">The sequence shown here is derived from an EMBL/GenBank/DDBJ whole genome shotgun (WGS) entry which is preliminary data.</text>
</comment>
<dbReference type="AlphaFoldDB" id="R2T5D3"/>
<dbReference type="Proteomes" id="UP000013858">
    <property type="component" value="Unassembled WGS sequence"/>
</dbReference>